<keyword evidence="1" id="KW-1133">Transmembrane helix</keyword>
<feature type="transmembrane region" description="Helical" evidence="1">
    <location>
        <begin position="139"/>
        <end position="160"/>
    </location>
</feature>
<dbReference type="Proteomes" id="UP001605261">
    <property type="component" value="Unassembled WGS sequence"/>
</dbReference>
<gene>
    <name evidence="2" type="ORF">ACEU0G_003360</name>
</gene>
<name>A0ABW7CWK0_9GAMM</name>
<keyword evidence="3" id="KW-1185">Reference proteome</keyword>
<evidence type="ECO:0000313" key="2">
    <source>
        <dbReference type="EMBL" id="MFG6109349.1"/>
    </source>
</evidence>
<keyword evidence="1" id="KW-0812">Transmembrane</keyword>
<dbReference type="InterPro" id="IPR007404">
    <property type="entry name" value="YdjM-like"/>
</dbReference>
<accession>A0ABW7CWK0</accession>
<comment type="caution">
    <text evidence="2">The sequence shown here is derived from an EMBL/GenBank/DDBJ whole genome shotgun (WGS) entry which is preliminary data.</text>
</comment>
<reference evidence="2 3" key="1">
    <citation type="submission" date="2024-09" db="EMBL/GenBank/DDBJ databases">
        <authorList>
            <consortium name="All-Russian atlas of soil microorganisms"/>
            <consortium name="as a basis for the search for new antimicrobial producers and enzymes with unique properties"/>
            <person name="Sokolova E.A."/>
            <person name="Voronina E.N."/>
        </authorList>
    </citation>
    <scope>NUCLEOTIDE SEQUENCE [LARGE SCALE GENOMIC DNA]</scope>
    <source>
        <strain evidence="2 3">AF-22b-331.1</strain>
    </source>
</reference>
<protein>
    <submittedName>
        <fullName evidence="2">Metal-dependent hydrolase</fullName>
    </submittedName>
</protein>
<organism evidence="2 3">
    <name type="scientific">Stenotrophomonas nematodicola</name>
    <dbReference type="NCBI Taxonomy" id="2656746"/>
    <lineage>
        <taxon>Bacteria</taxon>
        <taxon>Pseudomonadati</taxon>
        <taxon>Pseudomonadota</taxon>
        <taxon>Gammaproteobacteria</taxon>
        <taxon>Lysobacterales</taxon>
        <taxon>Lysobacteraceae</taxon>
        <taxon>Stenotrophomonas</taxon>
    </lineage>
</organism>
<keyword evidence="1" id="KW-0472">Membrane</keyword>
<dbReference type="RefSeq" id="WP_394162946.1">
    <property type="nucleotide sequence ID" value="NZ_JBHGCJ010000005.1"/>
</dbReference>
<dbReference type="EMBL" id="JBHGCJ010000005">
    <property type="protein sequence ID" value="MFG6109349.1"/>
    <property type="molecule type" value="Genomic_DNA"/>
</dbReference>
<evidence type="ECO:0000256" key="1">
    <source>
        <dbReference type="SAM" id="Phobius"/>
    </source>
</evidence>
<proteinExistence type="predicted"/>
<keyword evidence="2" id="KW-0378">Hydrolase</keyword>
<dbReference type="Pfam" id="PF04307">
    <property type="entry name" value="YdjM"/>
    <property type="match status" value="1"/>
</dbReference>
<sequence length="193" mass="20927">MSSFAGHALAGVTAYLCSTGGARARAPSRWAVVPFVFVAVCPDLDYLGVWLLGYGAHPRITHSLLFALVAAVAVQCVAKAAGNTQPLRWRWLLLASVSHPLLDLLVGAHPVPLFWPLQDGVAVRGVLPSAGALRVGNAYLWRNLLIELGVLLPVFAALVALARGHAWGRWRAWTWCIAPLWAAFVIWSIRLPR</sequence>
<feature type="transmembrane region" description="Helical" evidence="1">
    <location>
        <begin position="172"/>
        <end position="189"/>
    </location>
</feature>
<evidence type="ECO:0000313" key="3">
    <source>
        <dbReference type="Proteomes" id="UP001605261"/>
    </source>
</evidence>
<feature type="transmembrane region" description="Helical" evidence="1">
    <location>
        <begin position="34"/>
        <end position="52"/>
    </location>
</feature>
<dbReference type="GO" id="GO:0016787">
    <property type="term" value="F:hydrolase activity"/>
    <property type="evidence" value="ECO:0007669"/>
    <property type="project" value="UniProtKB-KW"/>
</dbReference>
<feature type="transmembrane region" description="Helical" evidence="1">
    <location>
        <begin position="64"/>
        <end position="82"/>
    </location>
</feature>